<keyword evidence="10" id="KW-1185">Reference proteome</keyword>
<evidence type="ECO:0000313" key="10">
    <source>
        <dbReference type="Proteomes" id="UP000248857"/>
    </source>
</evidence>
<dbReference type="Proteomes" id="UP000248857">
    <property type="component" value="Unassembled WGS sequence"/>
</dbReference>
<keyword evidence="5" id="KW-0408">Iron</keyword>
<organism evidence="9 10">
    <name type="scientific">Acaryochloris thomasi RCC1774</name>
    <dbReference type="NCBI Taxonomy" id="1764569"/>
    <lineage>
        <taxon>Bacteria</taxon>
        <taxon>Bacillati</taxon>
        <taxon>Cyanobacteriota</taxon>
        <taxon>Cyanophyceae</taxon>
        <taxon>Acaryochloridales</taxon>
        <taxon>Acaryochloridaceae</taxon>
        <taxon>Acaryochloris</taxon>
        <taxon>Acaryochloris thomasi</taxon>
    </lineage>
</organism>
<name>A0A2W1JKM0_9CYAN</name>
<evidence type="ECO:0000256" key="4">
    <source>
        <dbReference type="ARBA" id="ARBA00022989"/>
    </source>
</evidence>
<keyword evidence="4 7" id="KW-1133">Transmembrane helix</keyword>
<feature type="transmembrane region" description="Helical" evidence="7">
    <location>
        <begin position="68"/>
        <end position="85"/>
    </location>
</feature>
<evidence type="ECO:0000256" key="1">
    <source>
        <dbReference type="ARBA" id="ARBA00004141"/>
    </source>
</evidence>
<evidence type="ECO:0000256" key="7">
    <source>
        <dbReference type="SAM" id="Phobius"/>
    </source>
</evidence>
<feature type="transmembrane region" description="Helical" evidence="7">
    <location>
        <begin position="100"/>
        <end position="121"/>
    </location>
</feature>
<keyword evidence="6 7" id="KW-0472">Membrane</keyword>
<feature type="transmembrane region" description="Helical" evidence="7">
    <location>
        <begin position="133"/>
        <end position="149"/>
    </location>
</feature>
<evidence type="ECO:0000313" key="9">
    <source>
        <dbReference type="EMBL" id="PZD73938.1"/>
    </source>
</evidence>
<evidence type="ECO:0000256" key="2">
    <source>
        <dbReference type="ARBA" id="ARBA00022448"/>
    </source>
</evidence>
<dbReference type="PANTHER" id="PTHR36964">
    <property type="entry name" value="PROTEIN-METHIONINE-SULFOXIDE REDUCTASE HEME-BINDING SUBUNIT MSRQ"/>
    <property type="match status" value="1"/>
</dbReference>
<feature type="transmembrane region" description="Helical" evidence="7">
    <location>
        <begin position="29"/>
        <end position="48"/>
    </location>
</feature>
<evidence type="ECO:0000259" key="8">
    <source>
        <dbReference type="Pfam" id="PF01794"/>
    </source>
</evidence>
<dbReference type="GO" id="GO:0005886">
    <property type="term" value="C:plasma membrane"/>
    <property type="evidence" value="ECO:0007669"/>
    <property type="project" value="TreeGrafter"/>
</dbReference>
<evidence type="ECO:0000256" key="5">
    <source>
        <dbReference type="ARBA" id="ARBA00023004"/>
    </source>
</evidence>
<dbReference type="AlphaFoldDB" id="A0A2W1JKM0"/>
<dbReference type="EMBL" id="PQWO01000004">
    <property type="protein sequence ID" value="PZD73938.1"/>
    <property type="molecule type" value="Genomic_DNA"/>
</dbReference>
<comment type="caution">
    <text evidence="9">The sequence shown here is derived from an EMBL/GenBank/DDBJ whole genome shotgun (WGS) entry which is preliminary data.</text>
</comment>
<feature type="transmembrane region" description="Helical" evidence="7">
    <location>
        <begin position="155"/>
        <end position="176"/>
    </location>
</feature>
<dbReference type="GO" id="GO:0010181">
    <property type="term" value="F:FMN binding"/>
    <property type="evidence" value="ECO:0007669"/>
    <property type="project" value="TreeGrafter"/>
</dbReference>
<dbReference type="PANTHER" id="PTHR36964:SF1">
    <property type="entry name" value="PROTEIN-METHIONINE-SULFOXIDE REDUCTASE HEME-BINDING SUBUNIT MSRQ"/>
    <property type="match status" value="1"/>
</dbReference>
<evidence type="ECO:0000256" key="3">
    <source>
        <dbReference type="ARBA" id="ARBA00022692"/>
    </source>
</evidence>
<comment type="subcellular location">
    <subcellularLocation>
        <location evidence="1">Membrane</location>
        <topology evidence="1">Multi-pass membrane protein</topology>
    </subcellularLocation>
</comment>
<accession>A0A2W1JKM0</accession>
<protein>
    <submittedName>
        <fullName evidence="9">Sulfoxide reductase heme-binding subunit YedZ</fullName>
    </submittedName>
</protein>
<dbReference type="Pfam" id="PF01794">
    <property type="entry name" value="Ferric_reduct"/>
    <property type="match status" value="1"/>
</dbReference>
<proteinExistence type="predicted"/>
<gene>
    <name evidence="9" type="primary">yedZ_1</name>
    <name evidence="9" type="ORF">C1752_01784</name>
</gene>
<dbReference type="InterPro" id="IPR022837">
    <property type="entry name" value="MsrQ-like"/>
</dbReference>
<keyword evidence="2" id="KW-0813">Transport</keyword>
<sequence length="187" mass="21921">MLFAMTYQEQCYWAKNMIMIDSPPIENSLGFLALVSYVITLMPSIARVVFPKSKKSLLPKLLLKKRRLIGVLAFLFAFLHGWLLIHKRHIDFADLKTSWVYSQGIATMVIFTLLAATSNDWSVKALKKNWKQLHRLTYIAMFLLTWHVWDKMSGHWTYITPISMAAILTITTLYIIRLWRERKTLNQ</sequence>
<dbReference type="GO" id="GO:0020037">
    <property type="term" value="F:heme binding"/>
    <property type="evidence" value="ECO:0007669"/>
    <property type="project" value="TreeGrafter"/>
</dbReference>
<feature type="domain" description="Ferric oxidoreductase" evidence="8">
    <location>
        <begin position="29"/>
        <end position="144"/>
    </location>
</feature>
<dbReference type="InterPro" id="IPR013130">
    <property type="entry name" value="Fe3_Rdtase_TM_dom"/>
</dbReference>
<evidence type="ECO:0000256" key="6">
    <source>
        <dbReference type="ARBA" id="ARBA00023136"/>
    </source>
</evidence>
<keyword evidence="3 7" id="KW-0812">Transmembrane</keyword>
<dbReference type="GO" id="GO:0016679">
    <property type="term" value="F:oxidoreductase activity, acting on diphenols and related substances as donors"/>
    <property type="evidence" value="ECO:0007669"/>
    <property type="project" value="TreeGrafter"/>
</dbReference>
<reference evidence="9 10" key="1">
    <citation type="journal article" date="2018" name="Sci. Rep.">
        <title>A novel species of the marine cyanobacterium Acaryochloris with a unique pigment content and lifestyle.</title>
        <authorList>
            <person name="Partensky F."/>
            <person name="Six C."/>
            <person name="Ratin M."/>
            <person name="Garczarek L."/>
            <person name="Vaulot D."/>
            <person name="Probert I."/>
            <person name="Calteau A."/>
            <person name="Gourvil P."/>
            <person name="Marie D."/>
            <person name="Grebert T."/>
            <person name="Bouchier C."/>
            <person name="Le Panse S."/>
            <person name="Gachenot M."/>
            <person name="Rodriguez F."/>
            <person name="Garrido J.L."/>
        </authorList>
    </citation>
    <scope>NUCLEOTIDE SEQUENCE [LARGE SCALE GENOMIC DNA]</scope>
    <source>
        <strain evidence="9 10">RCC1774</strain>
    </source>
</reference>